<dbReference type="InterPro" id="IPR016208">
    <property type="entry name" value="Ald_Oxase/xanthine_DH-like"/>
</dbReference>
<dbReference type="SUPFAM" id="SSF54665">
    <property type="entry name" value="CO dehydrogenase molybdoprotein N-domain-like"/>
    <property type="match status" value="1"/>
</dbReference>
<dbReference type="PANTHER" id="PTHR11908">
    <property type="entry name" value="XANTHINE DEHYDROGENASE"/>
    <property type="match status" value="1"/>
</dbReference>
<reference evidence="5" key="2">
    <citation type="submission" date="2012-10" db="EMBL/GenBank/DDBJ databases">
        <title>Improved high-quality draft of Thermaerobacter subterraneus C21, DSM 13965.</title>
        <authorList>
            <consortium name="DOE Joint Genome Institute"/>
            <person name="Eisen J."/>
            <person name="Huntemann M."/>
            <person name="Wei C.-L."/>
            <person name="Han J."/>
            <person name="Detter J.C."/>
            <person name="Han C."/>
            <person name="Tapia R."/>
            <person name="Chen A."/>
            <person name="Kyrpides N."/>
            <person name="Mavromatis K."/>
            <person name="Markowitz V."/>
            <person name="Szeto E."/>
            <person name="Ivanova N."/>
            <person name="Mikhailova N."/>
            <person name="Ovchinnikova G."/>
            <person name="Pagani I."/>
            <person name="Pati A."/>
            <person name="Goodwin L."/>
            <person name="Nordberg H.P."/>
            <person name="Cantor M.N."/>
            <person name="Hua S.X."/>
            <person name="Woyke T."/>
            <person name="Eisen J."/>
            <person name="Klenk H.-P."/>
        </authorList>
    </citation>
    <scope>NUCLEOTIDE SEQUENCE [LARGE SCALE GENOMIC DNA]</scope>
    <source>
        <strain evidence="5">DSM 13965</strain>
    </source>
</reference>
<feature type="domain" description="Aldehyde oxidase/xanthine dehydrogenase a/b hammerhead" evidence="4">
    <location>
        <begin position="21"/>
        <end position="136"/>
    </location>
</feature>
<dbReference type="HOGENOM" id="CLU_001681_2_0_9"/>
<comment type="caution">
    <text evidence="5">The sequence shown here is derived from an EMBL/GenBank/DDBJ whole genome shotgun (WGS) entry which is preliminary data.</text>
</comment>
<dbReference type="EMBL" id="AENY02000003">
    <property type="protein sequence ID" value="EKP94286.1"/>
    <property type="molecule type" value="Genomic_DNA"/>
</dbReference>
<dbReference type="STRING" id="867903.ThesuDRAFT_02019"/>
<dbReference type="InterPro" id="IPR046867">
    <property type="entry name" value="AldOxase/xan_DH_MoCoBD2"/>
</dbReference>
<dbReference type="eggNOG" id="COG1529">
    <property type="taxonomic scope" value="Bacteria"/>
</dbReference>
<dbReference type="InterPro" id="IPR008274">
    <property type="entry name" value="AldOxase/xan_DH_MoCoBD1"/>
</dbReference>
<accession>K6QCL4</accession>
<sequence>MVPVAGIGARLKRKEDPRLITGSGTYTDDIKLPGMVHVAVVRSPHAHARIRGIHTAAARSAPGVVAVLTGEELKQGLQAPLPCAWLYEGLKNPPHWPLAIDVVRHVGEGVAVVVAETRAAARDAAALVEVDYEPLPAVVDPERAMDPGAPRVHAEFDSNVAYTWEAAGGDVEAAFREADVVIRQRHLQQRLVPMALEPRAVVADCHPATGELTVWSTTQIPHLLKINLCGILGVPEHQMRVIAPEVGGGFGAKLNVYPEEVIVPFLARRLRRPVKWVEDRRENFVATIHGREGIIDVEVAARRDGEILGMRINWICDLGAYNQLNTPYIPILGLIVSPGPYRHKHHAIKITGVFTNKTPTDAYRGAGRPEATHFLERTIDRLADELGLDPAEVRRKNFVRKDEFPYTNPVGITYDSGDYHAALDKALEAVGYEELKREQAERRRRGDRLQLGIGISSYIEACGLAPSAALAGTFYGGNLFESAQVRVHHTGKVTVYTGSSAHGQGHETAWSQIVASELGIPPEDVEVLHGDTGRGPIGLGTYGSRSAAVGGIALYHALQKVKKKAALIAAHQLECSPEDLEFVDGEFRVKGAPQRALKFTQIAAAANLASHINFPPGLEPGLEETAFWQPENFTFPFGTHVCVVEVDTEDGRTRILRYVCVDDCGNVINPLLAEGQVHGGIAQGIAQALFEELVYDENGQPVNASLMEYAVPTAAELPSFESHFTCTPSPVNPLGVKGIGEAGTIAATPAVVNAIVDAVSHLGVRHIDMPCKPERVWRAIQQAQEAAAAAEGGEGR</sequence>
<keyword evidence="1" id="KW-0500">Molybdenum</keyword>
<evidence type="ECO:0000259" key="4">
    <source>
        <dbReference type="SMART" id="SM01008"/>
    </source>
</evidence>
<dbReference type="SMART" id="SM01008">
    <property type="entry name" value="Ald_Xan_dh_C"/>
    <property type="match status" value="1"/>
</dbReference>
<evidence type="ECO:0000256" key="2">
    <source>
        <dbReference type="ARBA" id="ARBA00023002"/>
    </source>
</evidence>
<dbReference type="Gene3D" id="3.90.1170.50">
    <property type="entry name" value="Aldehyde oxidase/xanthine dehydrogenase, a/b hammerhead"/>
    <property type="match status" value="1"/>
</dbReference>
<keyword evidence="6" id="KW-1185">Reference proteome</keyword>
<dbReference type="SUPFAM" id="SSF56003">
    <property type="entry name" value="Molybdenum cofactor-binding domain"/>
    <property type="match status" value="1"/>
</dbReference>
<proteinExistence type="predicted"/>
<evidence type="ECO:0000313" key="6">
    <source>
        <dbReference type="Proteomes" id="UP000005710"/>
    </source>
</evidence>
<comment type="cofactor">
    <cofactor evidence="3">
        <name>Mo-molybdopterin cytosine dinucleotide</name>
        <dbReference type="ChEBI" id="CHEBI:71308"/>
    </cofactor>
</comment>
<keyword evidence="2 5" id="KW-0560">Oxidoreductase</keyword>
<dbReference type="AlphaFoldDB" id="K6QCL4"/>
<dbReference type="InterPro" id="IPR000674">
    <property type="entry name" value="Ald_Oxase/Xan_DH_a/b"/>
</dbReference>
<dbReference type="InterPro" id="IPR036856">
    <property type="entry name" value="Ald_Oxase/Xan_DH_a/b_sf"/>
</dbReference>
<dbReference type="Pfam" id="PF02738">
    <property type="entry name" value="MoCoBD_1"/>
    <property type="match status" value="1"/>
</dbReference>
<dbReference type="Gene3D" id="3.30.365.10">
    <property type="entry name" value="Aldehyde oxidase/xanthine dehydrogenase, molybdopterin binding domain"/>
    <property type="match status" value="4"/>
</dbReference>
<evidence type="ECO:0000256" key="3">
    <source>
        <dbReference type="ARBA" id="ARBA00053029"/>
    </source>
</evidence>
<gene>
    <name evidence="5" type="ORF">ThesuDRAFT_02019</name>
</gene>
<protein>
    <submittedName>
        <fullName evidence="5">Aerobic-type carbon monoxide dehydrogenase, large subunit CoxL/CutL-like protein</fullName>
        <ecNumber evidence="5">1.17.1.4</ecNumber>
    </submittedName>
</protein>
<name>K6QCL4_9FIRM</name>
<dbReference type="GO" id="GO:0004854">
    <property type="term" value="F:xanthine dehydrogenase activity"/>
    <property type="evidence" value="ECO:0007669"/>
    <property type="project" value="UniProtKB-EC"/>
</dbReference>
<dbReference type="Pfam" id="PF01315">
    <property type="entry name" value="Ald_Xan_dh_C"/>
    <property type="match status" value="1"/>
</dbReference>
<dbReference type="EC" id="1.17.1.4" evidence="5"/>
<dbReference type="InterPro" id="IPR037165">
    <property type="entry name" value="AldOxase/xan_DH_Mopterin-bd_sf"/>
</dbReference>
<dbReference type="Proteomes" id="UP000005710">
    <property type="component" value="Unassembled WGS sequence"/>
</dbReference>
<dbReference type="Pfam" id="PF20256">
    <property type="entry name" value="MoCoBD_2"/>
    <property type="match status" value="1"/>
</dbReference>
<evidence type="ECO:0000256" key="1">
    <source>
        <dbReference type="ARBA" id="ARBA00022505"/>
    </source>
</evidence>
<dbReference type="GO" id="GO:0005506">
    <property type="term" value="F:iron ion binding"/>
    <property type="evidence" value="ECO:0007669"/>
    <property type="project" value="InterPro"/>
</dbReference>
<dbReference type="FunFam" id="3.30.365.10:FF:000001">
    <property type="entry name" value="Xanthine dehydrogenase oxidase"/>
    <property type="match status" value="1"/>
</dbReference>
<organism evidence="5 6">
    <name type="scientific">Thermaerobacter subterraneus DSM 13965</name>
    <dbReference type="NCBI Taxonomy" id="867903"/>
    <lineage>
        <taxon>Bacteria</taxon>
        <taxon>Bacillati</taxon>
        <taxon>Bacillota</taxon>
        <taxon>Clostridia</taxon>
        <taxon>Eubacteriales</taxon>
        <taxon>Clostridiales Family XVII. Incertae Sedis</taxon>
        <taxon>Thermaerobacter</taxon>
    </lineage>
</organism>
<reference evidence="5" key="1">
    <citation type="submission" date="2010-10" db="EMBL/GenBank/DDBJ databases">
        <authorList>
            <consortium name="US DOE Joint Genome Institute (JGI-PGF)"/>
            <person name="Lucas S."/>
            <person name="Copeland A."/>
            <person name="Lapidus A."/>
            <person name="Bruce D."/>
            <person name="Goodwin L."/>
            <person name="Pitluck S."/>
            <person name="Kyrpides N."/>
            <person name="Mavromatis K."/>
            <person name="Detter J.C."/>
            <person name="Han C."/>
            <person name="Land M."/>
            <person name="Hauser L."/>
            <person name="Markowitz V."/>
            <person name="Cheng J.-F."/>
            <person name="Hugenholtz P."/>
            <person name="Woyke T."/>
            <person name="Wu D."/>
            <person name="Pukall R."/>
            <person name="Wahrenburg C."/>
            <person name="Brambilla E."/>
            <person name="Klenk H.-P."/>
            <person name="Eisen J.A."/>
        </authorList>
    </citation>
    <scope>NUCLEOTIDE SEQUENCE [LARGE SCALE GENOMIC DNA]</scope>
    <source>
        <strain evidence="5">DSM 13965</strain>
    </source>
</reference>
<dbReference type="PANTHER" id="PTHR11908:SF132">
    <property type="entry name" value="ALDEHYDE OXIDASE 1-RELATED"/>
    <property type="match status" value="1"/>
</dbReference>
<dbReference type="RefSeq" id="WP_006904300.1">
    <property type="nucleotide sequence ID" value="NZ_JH976535.1"/>
</dbReference>
<evidence type="ECO:0000313" key="5">
    <source>
        <dbReference type="EMBL" id="EKP94286.1"/>
    </source>
</evidence>